<dbReference type="Gene3D" id="1.25.40.720">
    <property type="entry name" value="Telomere length regulation protein 2, C-terminal domain"/>
    <property type="match status" value="1"/>
</dbReference>
<dbReference type="AlphaFoldDB" id="A0A0C2XKE6"/>
<evidence type="ECO:0000259" key="3">
    <source>
        <dbReference type="Pfam" id="PF10193"/>
    </source>
</evidence>
<evidence type="ECO:0000313" key="4">
    <source>
        <dbReference type="EMBL" id="KIL69513.1"/>
    </source>
</evidence>
<protein>
    <recommendedName>
        <fullName evidence="3">Telomere length regulation protein conserved domain-containing protein</fullName>
    </recommendedName>
</protein>
<dbReference type="EMBL" id="KN818225">
    <property type="protein sequence ID" value="KIL69513.1"/>
    <property type="molecule type" value="Genomic_DNA"/>
</dbReference>
<dbReference type="GO" id="GO:0051083">
    <property type="term" value="P:'de novo' cotranslational protein folding"/>
    <property type="evidence" value="ECO:0007669"/>
    <property type="project" value="TreeGrafter"/>
</dbReference>
<accession>A0A0C2XKE6</accession>
<feature type="region of interest" description="Disordered" evidence="2">
    <location>
        <begin position="473"/>
        <end position="501"/>
    </location>
</feature>
<dbReference type="InterPro" id="IPR038528">
    <property type="entry name" value="TEL2_C_sf"/>
</dbReference>
<dbReference type="HOGENOM" id="CLU_011808_0_0_1"/>
<dbReference type="PANTHER" id="PTHR15830">
    <property type="entry name" value="TELOMERE LENGTH REGULATION PROTEIN TEL2 FAMILY MEMBER"/>
    <property type="match status" value="1"/>
</dbReference>
<evidence type="ECO:0000256" key="2">
    <source>
        <dbReference type="SAM" id="MobiDB-lite"/>
    </source>
</evidence>
<dbReference type="OrthoDB" id="10254187at2759"/>
<sequence length="901" mass="99553">MPPSDVSDIHNEISSIIHALKSLRDTSSLPALLTAPLKSIGLLPDTYDSNSVSPLPIQVIIPKHIPLIQRALLESIAPSWKISYNHLLLEQCFCPTNVPRNVAPVTEVVLLAYSTIVSVPLTQFSVHLLQRLSVEYPIDTLFEAIFEQGILMRNELVWEDLVRNLLSIPSRVANAFGASIKGAIPSNLEQAFYINDICLRCERLVAYASCQSSEEISVRAITYLFTKLVNQGALPLAHPSARSQPSFFQTTLTSIRRNLQSTNRNLYSSTWTAVLANIPSSLTLQKILQSMFASLQIDLQSSDRSRIQGNAQILQGFFGVVTPDYVRLWECTTGLLINKEWDEEMMRSIVCWISDGKAIQALLDGVLNIWNSPLHIKLSSLSRHQYLTSLLLVAKSYLPPASDFVQGIILSPAFLTAVGSYISHTERPIRLCGMLVAEILSSMGGKTLPFDVWEGNDEATLWAQRIRKLTGPRALDTDADTRGSPTQHHVQLSSKTSTEEDPGFFATIDFDSDDSLTGYASPVSTRSISPELMEGEEEPYPNVFIKKVSVPTYLSQLIVLLAGNGNDGDVTQAEKLEVALDSAENLIRSRKSFGTEMEENASLLASTLLGLQDKYDLPQFDIKRQAALNALVASCPHLAAPCLIEEFFKSQYSIGQRFAALEALACGGRELTLPRGTVLTLKRQARIQTTTTFTSISIADFISPLISRFWSFVRDEQTREYRTASYDGRNRRFGAGTGLILNPIVLAQFLRTLGVLVHLSQKSPEWLMSVAPDSLEIAVTVCTLPVSCIEQETELGYPDSATIGHLERKEIVILTAALELTLAVLDGCLEADNGEHLSLQYTALLHSTGDWAHAVFSRMNCGFIGDRGDLLESPLLRATTSVLLQIDRIASRWQRSMINLI</sequence>
<reference evidence="4 5" key="1">
    <citation type="submission" date="2014-04" db="EMBL/GenBank/DDBJ databases">
        <title>Evolutionary Origins and Diversification of the Mycorrhizal Mutualists.</title>
        <authorList>
            <consortium name="DOE Joint Genome Institute"/>
            <consortium name="Mycorrhizal Genomics Consortium"/>
            <person name="Kohler A."/>
            <person name="Kuo A."/>
            <person name="Nagy L.G."/>
            <person name="Floudas D."/>
            <person name="Copeland A."/>
            <person name="Barry K.W."/>
            <person name="Cichocki N."/>
            <person name="Veneault-Fourrey C."/>
            <person name="LaButti K."/>
            <person name="Lindquist E.A."/>
            <person name="Lipzen A."/>
            <person name="Lundell T."/>
            <person name="Morin E."/>
            <person name="Murat C."/>
            <person name="Riley R."/>
            <person name="Ohm R."/>
            <person name="Sun H."/>
            <person name="Tunlid A."/>
            <person name="Henrissat B."/>
            <person name="Grigoriev I.V."/>
            <person name="Hibbett D.S."/>
            <person name="Martin F."/>
        </authorList>
    </citation>
    <scope>NUCLEOTIDE SEQUENCE [LARGE SCALE GENOMIC DNA]</scope>
    <source>
        <strain evidence="4 5">Koide BX008</strain>
    </source>
</reference>
<dbReference type="InterPro" id="IPR051970">
    <property type="entry name" value="TEL2_Regulation"/>
</dbReference>
<dbReference type="STRING" id="946122.A0A0C2XKE6"/>
<name>A0A0C2XKE6_AMAMK</name>
<organism evidence="4 5">
    <name type="scientific">Amanita muscaria (strain Koide BX008)</name>
    <dbReference type="NCBI Taxonomy" id="946122"/>
    <lineage>
        <taxon>Eukaryota</taxon>
        <taxon>Fungi</taxon>
        <taxon>Dikarya</taxon>
        <taxon>Basidiomycota</taxon>
        <taxon>Agaricomycotina</taxon>
        <taxon>Agaricomycetes</taxon>
        <taxon>Agaricomycetidae</taxon>
        <taxon>Agaricales</taxon>
        <taxon>Pluteineae</taxon>
        <taxon>Amanitaceae</taxon>
        <taxon>Amanita</taxon>
    </lineage>
</organism>
<dbReference type="GO" id="GO:0051879">
    <property type="term" value="F:Hsp90 protein binding"/>
    <property type="evidence" value="ECO:0007669"/>
    <property type="project" value="TreeGrafter"/>
</dbReference>
<proteinExistence type="inferred from homology"/>
<evidence type="ECO:0000313" key="5">
    <source>
        <dbReference type="Proteomes" id="UP000054549"/>
    </source>
</evidence>
<comment type="similarity">
    <text evidence="1">Belongs to the TEL2 family.</text>
</comment>
<evidence type="ECO:0000256" key="1">
    <source>
        <dbReference type="ARBA" id="ARBA00006133"/>
    </source>
</evidence>
<dbReference type="GO" id="GO:0005829">
    <property type="term" value="C:cytosol"/>
    <property type="evidence" value="ECO:0007669"/>
    <property type="project" value="TreeGrafter"/>
</dbReference>
<dbReference type="Proteomes" id="UP000054549">
    <property type="component" value="Unassembled WGS sequence"/>
</dbReference>
<keyword evidence="5" id="KW-1185">Reference proteome</keyword>
<dbReference type="InParanoid" id="A0A0C2XKE6"/>
<dbReference type="GO" id="GO:0042162">
    <property type="term" value="F:telomeric DNA binding"/>
    <property type="evidence" value="ECO:0007669"/>
    <property type="project" value="TreeGrafter"/>
</dbReference>
<feature type="compositionally biased region" description="Polar residues" evidence="2">
    <location>
        <begin position="483"/>
        <end position="496"/>
    </location>
</feature>
<feature type="domain" description="Telomere length regulation protein conserved" evidence="3">
    <location>
        <begin position="551"/>
        <end position="665"/>
    </location>
</feature>
<gene>
    <name evidence="4" type="ORF">M378DRAFT_117711</name>
</gene>
<dbReference type="PANTHER" id="PTHR15830:SF10">
    <property type="entry name" value="TELOMERE LENGTH REGULATION PROTEIN TEL2 HOMOLOG"/>
    <property type="match status" value="1"/>
</dbReference>
<dbReference type="Pfam" id="PF10193">
    <property type="entry name" value="Telomere_reg-2"/>
    <property type="match status" value="1"/>
</dbReference>
<dbReference type="InterPro" id="IPR019337">
    <property type="entry name" value="Telomere_length_regulation_dom"/>
</dbReference>